<proteinExistence type="predicted"/>
<dbReference type="Proteomes" id="UP000265520">
    <property type="component" value="Unassembled WGS sequence"/>
</dbReference>
<feature type="non-terminal residue" evidence="1">
    <location>
        <position position="1"/>
    </location>
</feature>
<dbReference type="EMBL" id="LXQA010755676">
    <property type="protein sequence ID" value="MCI69419.1"/>
    <property type="molecule type" value="Genomic_DNA"/>
</dbReference>
<evidence type="ECO:0000313" key="1">
    <source>
        <dbReference type="EMBL" id="MCI69419.1"/>
    </source>
</evidence>
<reference evidence="1 2" key="1">
    <citation type="journal article" date="2018" name="Front. Plant Sci.">
        <title>Red Clover (Trifolium pratense) and Zigzag Clover (T. medium) - A Picture of Genomic Similarities and Differences.</title>
        <authorList>
            <person name="Dluhosova J."/>
            <person name="Istvanek J."/>
            <person name="Nedelnik J."/>
            <person name="Repkova J."/>
        </authorList>
    </citation>
    <scope>NUCLEOTIDE SEQUENCE [LARGE SCALE GENOMIC DNA]</scope>
    <source>
        <strain evidence="2">cv. 10/8</strain>
        <tissue evidence="1">Leaf</tissue>
    </source>
</reference>
<evidence type="ECO:0000313" key="2">
    <source>
        <dbReference type="Proteomes" id="UP000265520"/>
    </source>
</evidence>
<keyword evidence="2" id="KW-1185">Reference proteome</keyword>
<accession>A0A392U7D3</accession>
<protein>
    <submittedName>
        <fullName evidence="1">Uncharacterized protein</fullName>
    </submittedName>
</protein>
<dbReference type="AlphaFoldDB" id="A0A392U7D3"/>
<name>A0A392U7D3_9FABA</name>
<comment type="caution">
    <text evidence="1">The sequence shown here is derived from an EMBL/GenBank/DDBJ whole genome shotgun (WGS) entry which is preliminary data.</text>
</comment>
<organism evidence="1 2">
    <name type="scientific">Trifolium medium</name>
    <dbReference type="NCBI Taxonomy" id="97028"/>
    <lineage>
        <taxon>Eukaryota</taxon>
        <taxon>Viridiplantae</taxon>
        <taxon>Streptophyta</taxon>
        <taxon>Embryophyta</taxon>
        <taxon>Tracheophyta</taxon>
        <taxon>Spermatophyta</taxon>
        <taxon>Magnoliopsida</taxon>
        <taxon>eudicotyledons</taxon>
        <taxon>Gunneridae</taxon>
        <taxon>Pentapetalae</taxon>
        <taxon>rosids</taxon>
        <taxon>fabids</taxon>
        <taxon>Fabales</taxon>
        <taxon>Fabaceae</taxon>
        <taxon>Papilionoideae</taxon>
        <taxon>50 kb inversion clade</taxon>
        <taxon>NPAAA clade</taxon>
        <taxon>Hologalegina</taxon>
        <taxon>IRL clade</taxon>
        <taxon>Trifolieae</taxon>
        <taxon>Trifolium</taxon>
    </lineage>
</organism>
<sequence length="17" mass="1874">EYEDGFGRATPGLYLEG</sequence>